<dbReference type="InterPro" id="IPR027463">
    <property type="entry name" value="AcrB_DN_DC_subdom"/>
</dbReference>
<dbReference type="Gene3D" id="1.20.1640.10">
    <property type="entry name" value="Multidrug efflux transporter AcrB transmembrane domain"/>
    <property type="match status" value="2"/>
</dbReference>
<reference evidence="3" key="1">
    <citation type="submission" date="2016-10" db="EMBL/GenBank/DDBJ databases">
        <authorList>
            <person name="Varghese N."/>
            <person name="Submissions S."/>
        </authorList>
    </citation>
    <scope>NUCLEOTIDE SEQUENCE [LARGE SCALE GENOMIC DNA]</scope>
    <source>
        <strain evidence="3">DSM 17875</strain>
    </source>
</reference>
<dbReference type="PANTHER" id="PTHR32063">
    <property type="match status" value="1"/>
</dbReference>
<name>A0A1H2I4R2_9PSED</name>
<evidence type="ECO:0000313" key="2">
    <source>
        <dbReference type="EMBL" id="SDU38896.1"/>
    </source>
</evidence>
<keyword evidence="1" id="KW-0812">Transmembrane</keyword>
<keyword evidence="1" id="KW-1133">Transmembrane helix</keyword>
<feature type="transmembrane region" description="Helical" evidence="1">
    <location>
        <begin position="960"/>
        <end position="981"/>
    </location>
</feature>
<dbReference type="RefSeq" id="WP_090198352.1">
    <property type="nucleotide sequence ID" value="NZ_LT629785.1"/>
</dbReference>
<evidence type="ECO:0000256" key="1">
    <source>
        <dbReference type="SAM" id="Phobius"/>
    </source>
</evidence>
<dbReference type="Gene3D" id="3.30.70.1440">
    <property type="entry name" value="Multidrug efflux transporter AcrB pore domain"/>
    <property type="match status" value="1"/>
</dbReference>
<dbReference type="OrthoDB" id="5287122at2"/>
<dbReference type="AlphaFoldDB" id="A0A1H2I4R2"/>
<dbReference type="Gene3D" id="3.30.70.1320">
    <property type="entry name" value="Multidrug efflux transporter AcrB pore domain like"/>
    <property type="match status" value="1"/>
</dbReference>
<gene>
    <name evidence="2" type="ORF">SAMN05216296_3486</name>
</gene>
<feature type="transmembrane region" description="Helical" evidence="1">
    <location>
        <begin position="355"/>
        <end position="375"/>
    </location>
</feature>
<dbReference type="Gene3D" id="3.30.70.1430">
    <property type="entry name" value="Multidrug efflux transporter AcrB pore domain"/>
    <property type="match status" value="2"/>
</dbReference>
<dbReference type="Gene3D" id="3.30.2090.10">
    <property type="entry name" value="Multidrug efflux transporter AcrB TolC docking domain, DN and DC subdomains"/>
    <property type="match status" value="2"/>
</dbReference>
<dbReference type="SUPFAM" id="SSF82866">
    <property type="entry name" value="Multidrug efflux transporter AcrB transmembrane domain"/>
    <property type="match status" value="2"/>
</dbReference>
<dbReference type="STRING" id="364197.SAMN05216296_3486"/>
<feature type="transmembrane region" description="Helical" evidence="1">
    <location>
        <begin position="426"/>
        <end position="448"/>
    </location>
</feature>
<dbReference type="Pfam" id="PF00873">
    <property type="entry name" value="ACR_tran"/>
    <property type="match status" value="1"/>
</dbReference>
<dbReference type="SUPFAM" id="SSF82693">
    <property type="entry name" value="Multidrug efflux transporter AcrB pore domain, PN1, PN2, PC1 and PC2 subdomains"/>
    <property type="match status" value="1"/>
</dbReference>
<dbReference type="InterPro" id="IPR001036">
    <property type="entry name" value="Acrflvin-R"/>
</dbReference>
<evidence type="ECO:0000313" key="3">
    <source>
        <dbReference type="Proteomes" id="UP000243232"/>
    </source>
</evidence>
<keyword evidence="3" id="KW-1185">Reference proteome</keyword>
<feature type="transmembrane region" description="Helical" evidence="1">
    <location>
        <begin position="522"/>
        <end position="542"/>
    </location>
</feature>
<keyword evidence="1" id="KW-0472">Membrane</keyword>
<feature type="transmembrane region" description="Helical" evidence="1">
    <location>
        <begin position="329"/>
        <end position="349"/>
    </location>
</feature>
<dbReference type="PANTHER" id="PTHR32063:SF33">
    <property type="entry name" value="RND SUPERFAMILY EFFLUX PUMP PERMEASE COMPONENT"/>
    <property type="match status" value="1"/>
</dbReference>
<dbReference type="EMBL" id="LT629785">
    <property type="protein sequence ID" value="SDU38896.1"/>
    <property type="molecule type" value="Genomic_DNA"/>
</dbReference>
<dbReference type="SUPFAM" id="SSF82714">
    <property type="entry name" value="Multidrug efflux transporter AcrB TolC docking domain, DN and DC subdomains"/>
    <property type="match status" value="2"/>
</dbReference>
<protein>
    <submittedName>
        <fullName evidence="2">Multidrug efflux pump subunit AcrB</fullName>
    </submittedName>
</protein>
<feature type="transmembrane region" description="Helical" evidence="1">
    <location>
        <begin position="917"/>
        <end position="940"/>
    </location>
</feature>
<proteinExistence type="predicted"/>
<feature type="transmembrane region" description="Helical" evidence="1">
    <location>
        <begin position="993"/>
        <end position="1016"/>
    </location>
</feature>
<dbReference type="GO" id="GO:0042910">
    <property type="term" value="F:xenobiotic transmembrane transporter activity"/>
    <property type="evidence" value="ECO:0007669"/>
    <property type="project" value="TreeGrafter"/>
</dbReference>
<feature type="transmembrane region" description="Helical" evidence="1">
    <location>
        <begin position="382"/>
        <end position="401"/>
    </location>
</feature>
<accession>A0A1H2I4R2</accession>
<dbReference type="GO" id="GO:0005886">
    <property type="term" value="C:plasma membrane"/>
    <property type="evidence" value="ECO:0007669"/>
    <property type="project" value="TreeGrafter"/>
</dbReference>
<sequence length="1040" mass="112774">MKAQGILAQLTRHKVAANVLMLLAFLLGGIGLLRMNVQFFPSFNLDVISVRVLWSGAPAEDVEAGITLPLEEKLKTVDGLKKMTSTSAQGVASIMLELQDGTEPLQALDQVRQRVDEFRNLPRDAEPPEVARVTRYEPIARLLVRGSSVAELRPWVRRFESELLAGGIDQITISGMPEERIAIEVPSAALETLGMSLIEVGERVSQIARDVPAGVAGAQDAAREIRGLEQRRNALAFDNLAVVSDARGRITLGEIASISREPRPGDLVLSESGDAVVEMALQRTESGHSLKSARMLEEWLARTQPTLPSSIKLEVFDESWQLIRDRIQLLIYNGLSGLLVVVLVLYLFLPSRIAFWVTMGIPTAFLATLGLMSIFGGTINMVSLLALIMALGIIVDDAIVVSEETATLRSNGASSDEAALGGAQRMLMPVLASSLTTVAAFIPLMLIGGTVGNIMRDIPFVMIMVILASVLECFMILPAHLKHAMRPRMAGEPSRLRQRIDQAFDQFRDGWFRRTVTLAIEWRAVTVAITLTTMILAIGLLAGGRVNFSFFPTPEGQVVYANATFVAGTPRAETERLLAKLEAALFETERELGGGLVQTAVSRLGAIVISGTGTASGGDQLASVMVELVPPDIRSVRNEQFLATWRSKVAATAGLERLTFNSRIGGPPGRDLNVRLTGVDAQVLKAAALELSETMQAINGVSDTEDDMPFGREQLVYRLTPAAEALGLTTESLGRQLRAAFDGYLAQLVQVERDELEVRVLLPRDERERLDVFERLSISLPDRQFVPLTSVASWESRQGWEALRHADGELAVEVTGEVDGARTTADQIKAQLQLEVLPLLAEKYGVQYSFQGRAADQRDSMQDMQSGMLLGLGLIYLILVWSFASWSWPLVVMSAIPLGLAGAVFGHWLLGMNLTMFSLFGLFGLSGIVVNNSLILVSLSNELRMQGANLHDALIGAACGRLRAVLLTSLTTIGGLAPLLFETSLQAQFLIPMATSIAFGLGVSALLVLFFVPALLSLLESFKQWSAALLGLSAKPAEQE</sequence>
<dbReference type="PRINTS" id="PR00702">
    <property type="entry name" value="ACRIFLAVINRP"/>
</dbReference>
<feature type="transmembrane region" description="Helical" evidence="1">
    <location>
        <begin position="867"/>
        <end position="884"/>
    </location>
</feature>
<feature type="transmembrane region" description="Helical" evidence="1">
    <location>
        <begin position="15"/>
        <end position="33"/>
    </location>
</feature>
<feature type="transmembrane region" description="Helical" evidence="1">
    <location>
        <begin position="890"/>
        <end position="910"/>
    </location>
</feature>
<feature type="transmembrane region" description="Helical" evidence="1">
    <location>
        <begin position="460"/>
        <end position="481"/>
    </location>
</feature>
<dbReference type="Proteomes" id="UP000243232">
    <property type="component" value="Chromosome I"/>
</dbReference>
<organism evidence="2 3">
    <name type="scientific">Pseudomonas pohangensis</name>
    <dbReference type="NCBI Taxonomy" id="364197"/>
    <lineage>
        <taxon>Bacteria</taxon>
        <taxon>Pseudomonadati</taxon>
        <taxon>Pseudomonadota</taxon>
        <taxon>Gammaproteobacteria</taxon>
        <taxon>Pseudomonadales</taxon>
        <taxon>Pseudomonadaceae</taxon>
        <taxon>Pseudomonas</taxon>
    </lineage>
</organism>